<dbReference type="Pfam" id="PF08447">
    <property type="entry name" value="PAS_3"/>
    <property type="match status" value="2"/>
</dbReference>
<dbReference type="InterPro" id="IPR035965">
    <property type="entry name" value="PAS-like_dom_sf"/>
</dbReference>
<dbReference type="InterPro" id="IPR052162">
    <property type="entry name" value="Sensor_kinase/Photoreceptor"/>
</dbReference>
<dbReference type="AlphaFoldDB" id="L0A993"/>
<dbReference type="Gene3D" id="3.30.565.10">
    <property type="entry name" value="Histidine kinase-like ATPase, C-terminal domain"/>
    <property type="match status" value="1"/>
</dbReference>
<name>L0A993_DEIPD</name>
<dbReference type="NCBIfam" id="TIGR00229">
    <property type="entry name" value="sensory_box"/>
    <property type="match status" value="3"/>
</dbReference>
<dbReference type="EC" id="2.7.13.3" evidence="2"/>
<evidence type="ECO:0000256" key="3">
    <source>
        <dbReference type="ARBA" id="ARBA00022553"/>
    </source>
</evidence>
<dbReference type="Pfam" id="PF13185">
    <property type="entry name" value="GAF_2"/>
    <property type="match status" value="1"/>
</dbReference>
<dbReference type="InterPro" id="IPR003594">
    <property type="entry name" value="HATPase_dom"/>
</dbReference>
<dbReference type="EMBL" id="CP003383">
    <property type="protein sequence ID" value="AFZ69605.1"/>
    <property type="molecule type" value="Genomic_DNA"/>
</dbReference>
<dbReference type="Gene3D" id="1.10.287.130">
    <property type="match status" value="1"/>
</dbReference>
<dbReference type="SMART" id="SM00065">
    <property type="entry name" value="GAF"/>
    <property type="match status" value="1"/>
</dbReference>
<dbReference type="InterPro" id="IPR000014">
    <property type="entry name" value="PAS"/>
</dbReference>
<dbReference type="HOGENOM" id="CLU_311174_0_0_0"/>
<dbReference type="InterPro" id="IPR036097">
    <property type="entry name" value="HisK_dim/P_sf"/>
</dbReference>
<dbReference type="InterPro" id="IPR000700">
    <property type="entry name" value="PAS-assoc_C"/>
</dbReference>
<keyword evidence="4" id="KW-0808">Transferase</keyword>
<dbReference type="PROSITE" id="PS50109">
    <property type="entry name" value="HIS_KIN"/>
    <property type="match status" value="1"/>
</dbReference>
<gene>
    <name evidence="9" type="ordered locus">Deipe_4252</name>
</gene>
<dbReference type="FunFam" id="3.30.450.20:FF:000099">
    <property type="entry name" value="Sensory box sensor histidine kinase"/>
    <property type="match status" value="1"/>
</dbReference>
<dbReference type="Gene3D" id="3.30.450.40">
    <property type="match status" value="1"/>
</dbReference>
<evidence type="ECO:0000313" key="9">
    <source>
        <dbReference type="EMBL" id="AFZ69605.1"/>
    </source>
</evidence>
<dbReference type="PANTHER" id="PTHR43304">
    <property type="entry name" value="PHYTOCHROME-LIKE PROTEIN CPH1"/>
    <property type="match status" value="1"/>
</dbReference>
<dbReference type="Pfam" id="PF02518">
    <property type="entry name" value="HATPase_c"/>
    <property type="match status" value="1"/>
</dbReference>
<dbReference type="Pfam" id="PF00512">
    <property type="entry name" value="HisKA"/>
    <property type="match status" value="1"/>
</dbReference>
<dbReference type="SMART" id="SM00387">
    <property type="entry name" value="HATPase_c"/>
    <property type="match status" value="1"/>
</dbReference>
<dbReference type="SMART" id="SM00388">
    <property type="entry name" value="HisKA"/>
    <property type="match status" value="1"/>
</dbReference>
<reference evidence="10" key="1">
    <citation type="submission" date="2012-03" db="EMBL/GenBank/DDBJ databases">
        <title>Complete sequence of plasmid 1 of Deinococcus peraridilitoris DSM 19664.</title>
        <authorList>
            <person name="Lucas S."/>
            <person name="Copeland A."/>
            <person name="Lapidus A."/>
            <person name="Glavina del Rio T."/>
            <person name="Dalin E."/>
            <person name="Tice H."/>
            <person name="Bruce D."/>
            <person name="Goodwin L."/>
            <person name="Pitluck S."/>
            <person name="Peters L."/>
            <person name="Mikhailova N."/>
            <person name="Lu M."/>
            <person name="Kyrpides N."/>
            <person name="Mavromatis K."/>
            <person name="Ivanova N."/>
            <person name="Brettin T."/>
            <person name="Detter J.C."/>
            <person name="Han C."/>
            <person name="Larimer F."/>
            <person name="Land M."/>
            <person name="Hauser L."/>
            <person name="Markowitz V."/>
            <person name="Cheng J.-F."/>
            <person name="Hugenholtz P."/>
            <person name="Woyke T."/>
            <person name="Wu D."/>
            <person name="Pukall R."/>
            <person name="Steenblock K."/>
            <person name="Brambilla E."/>
            <person name="Klenk H.-P."/>
            <person name="Eisen J.A."/>
        </authorList>
    </citation>
    <scope>NUCLEOTIDE SEQUENCE [LARGE SCALE GENOMIC DNA]</scope>
    <source>
        <strain evidence="10">DSM 19664 / LMG 22246 / CIP 109416 / KR-200</strain>
        <plasmid evidence="10">Plasmid pDEIPE01</plasmid>
    </source>
</reference>
<feature type="domain" description="PAS" evidence="7">
    <location>
        <begin position="578"/>
        <end position="654"/>
    </location>
</feature>
<dbReference type="SMART" id="SM00086">
    <property type="entry name" value="PAC"/>
    <property type="match status" value="2"/>
</dbReference>
<dbReference type="InterPro" id="IPR036890">
    <property type="entry name" value="HATPase_C_sf"/>
</dbReference>
<dbReference type="InterPro" id="IPR001610">
    <property type="entry name" value="PAC"/>
</dbReference>
<evidence type="ECO:0000256" key="5">
    <source>
        <dbReference type="ARBA" id="ARBA00022777"/>
    </source>
</evidence>
<dbReference type="CDD" id="cd00130">
    <property type="entry name" value="PAS"/>
    <property type="match status" value="4"/>
</dbReference>
<dbReference type="InterPro" id="IPR004358">
    <property type="entry name" value="Sig_transdc_His_kin-like_C"/>
</dbReference>
<dbReference type="PATRIC" id="fig|937777.3.peg.4279"/>
<evidence type="ECO:0000313" key="10">
    <source>
        <dbReference type="Proteomes" id="UP000010467"/>
    </source>
</evidence>
<evidence type="ECO:0000256" key="1">
    <source>
        <dbReference type="ARBA" id="ARBA00000085"/>
    </source>
</evidence>
<evidence type="ECO:0000256" key="2">
    <source>
        <dbReference type="ARBA" id="ARBA00012438"/>
    </source>
</evidence>
<feature type="domain" description="PAC" evidence="8">
    <location>
        <begin position="657"/>
        <end position="709"/>
    </location>
</feature>
<evidence type="ECO:0000259" key="8">
    <source>
        <dbReference type="PROSITE" id="PS50113"/>
    </source>
</evidence>
<keyword evidence="5" id="KW-0418">Kinase</keyword>
<dbReference type="Pfam" id="PF13188">
    <property type="entry name" value="PAS_8"/>
    <property type="match status" value="1"/>
</dbReference>
<feature type="domain" description="PAS" evidence="7">
    <location>
        <begin position="433"/>
        <end position="503"/>
    </location>
</feature>
<comment type="catalytic activity">
    <reaction evidence="1">
        <text>ATP + protein L-histidine = ADP + protein N-phospho-L-histidine.</text>
        <dbReference type="EC" id="2.7.13.3"/>
    </reaction>
</comment>
<organism evidence="9 10">
    <name type="scientific">Deinococcus peraridilitoris (strain DSM 19664 / LMG 22246 / CIP 109416 / KR-200)</name>
    <dbReference type="NCBI Taxonomy" id="937777"/>
    <lineage>
        <taxon>Bacteria</taxon>
        <taxon>Thermotogati</taxon>
        <taxon>Deinococcota</taxon>
        <taxon>Deinococci</taxon>
        <taxon>Deinococcales</taxon>
        <taxon>Deinococcaceae</taxon>
        <taxon>Deinococcus</taxon>
    </lineage>
</organism>
<dbReference type="InterPro" id="IPR005467">
    <property type="entry name" value="His_kinase_dom"/>
</dbReference>
<keyword evidence="9" id="KW-0614">Plasmid</keyword>
<feature type="domain" description="PAC" evidence="8">
    <location>
        <begin position="507"/>
        <end position="559"/>
    </location>
</feature>
<evidence type="ECO:0000256" key="4">
    <source>
        <dbReference type="ARBA" id="ARBA00022679"/>
    </source>
</evidence>
<dbReference type="OrthoDB" id="9815750at2"/>
<dbReference type="FunFam" id="3.30.565.10:FF:000006">
    <property type="entry name" value="Sensor histidine kinase WalK"/>
    <property type="match status" value="1"/>
</dbReference>
<dbReference type="PRINTS" id="PR00344">
    <property type="entry name" value="BCTRLSENSOR"/>
</dbReference>
<dbReference type="SUPFAM" id="SSF47384">
    <property type="entry name" value="Homodimeric domain of signal transducing histidine kinase"/>
    <property type="match status" value="1"/>
</dbReference>
<dbReference type="InterPro" id="IPR013655">
    <property type="entry name" value="PAS_fold_3"/>
</dbReference>
<dbReference type="SUPFAM" id="SSF55785">
    <property type="entry name" value="PYP-like sensor domain (PAS domain)"/>
    <property type="match status" value="4"/>
</dbReference>
<dbReference type="Proteomes" id="UP000010467">
    <property type="component" value="Plasmid pDEIPE01"/>
</dbReference>
<dbReference type="PROSITE" id="PS50112">
    <property type="entry name" value="PAS"/>
    <property type="match status" value="3"/>
</dbReference>
<geneLocation type="plasmid" evidence="9 10">
    <name>pDEIPE01</name>
</geneLocation>
<dbReference type="GO" id="GO:0000155">
    <property type="term" value="F:phosphorelay sensor kinase activity"/>
    <property type="evidence" value="ECO:0007669"/>
    <property type="project" value="InterPro"/>
</dbReference>
<evidence type="ECO:0000259" key="7">
    <source>
        <dbReference type="PROSITE" id="PS50112"/>
    </source>
</evidence>
<feature type="domain" description="PAC" evidence="8">
    <location>
        <begin position="380"/>
        <end position="432"/>
    </location>
</feature>
<sequence length="939" mass="104407">MTRPSWNSPGVSAAHEQLLDTLHCLLWVLDFQGNITFVNQAFVAHTQSAEALASHTNITAYLPAAEQFSAPSVHDALRGQTPFTLELEIPVAGEPHPFELCAQPGPQLHSWVATLRDLSPQKQAELARQKQAQQLETLNRVNQTISAELDVQKVVQAVTDAGVELTGAQFGAFFYTLPDHNGSLLNLYALSGAPPEAFAHYPMPHMTAVFGPTFRNEGVVRSDDITQDALYGQNAPYHGMLPGHLPVRSYLAVPVVTREGTAIGGFFFGHPEAGIFNDTAERAALSLATQAAIALNNAQLYQTARHSERRFRSLVEATSQIVWNRASTGEVIVEQPAWQNFTGQTAEQQLGWGWLDAIHPDDRERTQLAWKQAVNTQALYRVEHRLRRHDGAYRFMRARATPVRNEDGTLLEWVGVHEDITEHHEAEQRLREREARYRALVEYTIVGVTRIDLNGHFIDVNPAAAAFLGYSQAELAGMSVKDVTYPPDLNESFAALQTVISGERAAVTLEKRYVRKNREIVWSNSGVTVVRGADGEPQYLIAVISNITERKHAEAELHRLNADLESRVRERTQDLAQERSFLRALLESLAEGIAVCDEHGQLTLFNDSAVRIVGLPAESLPPSEWASHYGVYHPDGITLLATEELPLLRALQGEDVRDVPIIIDTEDRPRRFVSISGNVIRGESGEKLGAVVAMHDVTAQQLAEQEVRRVNQELQRSNAELAQFAAVASHDLKSPLRTITSYLQLLERRYQGKLDAQGEQMISFTVEAAKRMDTLIDDLLAYSRLGRERRVRRVDAGQVLQDVLGNLDATIQELNAKVTWSDVPEVIADETQLRQVFQNLVANALKFQPPGRVPEVDVQAIREGDLVRFQVRDNGIGVDPAYFDRIFGIFQRLHGNKQFSGSGIGLAVVKKIIEEHDGSIWVESVVGEGTTFHFTLPVT</sequence>
<dbReference type="CDD" id="cd00082">
    <property type="entry name" value="HisKA"/>
    <property type="match status" value="1"/>
</dbReference>
<dbReference type="Gene3D" id="3.30.450.20">
    <property type="entry name" value="PAS domain"/>
    <property type="match status" value="4"/>
</dbReference>
<dbReference type="SUPFAM" id="SSF55874">
    <property type="entry name" value="ATPase domain of HSP90 chaperone/DNA topoisomerase II/histidine kinase"/>
    <property type="match status" value="1"/>
</dbReference>
<dbReference type="KEGG" id="dpd:Deipe_4252"/>
<dbReference type="InterPro" id="IPR013656">
    <property type="entry name" value="PAS_4"/>
</dbReference>
<keyword evidence="3" id="KW-0597">Phosphoprotein</keyword>
<dbReference type="Pfam" id="PF08448">
    <property type="entry name" value="PAS_4"/>
    <property type="match status" value="1"/>
</dbReference>
<dbReference type="InterPro" id="IPR003018">
    <property type="entry name" value="GAF"/>
</dbReference>
<dbReference type="InterPro" id="IPR003661">
    <property type="entry name" value="HisK_dim/P_dom"/>
</dbReference>
<dbReference type="SUPFAM" id="SSF55781">
    <property type="entry name" value="GAF domain-like"/>
    <property type="match status" value="1"/>
</dbReference>
<dbReference type="InterPro" id="IPR029016">
    <property type="entry name" value="GAF-like_dom_sf"/>
</dbReference>
<keyword evidence="10" id="KW-1185">Reference proteome</keyword>
<evidence type="ECO:0000259" key="6">
    <source>
        <dbReference type="PROSITE" id="PS50109"/>
    </source>
</evidence>
<dbReference type="PANTHER" id="PTHR43304:SF1">
    <property type="entry name" value="PAC DOMAIN-CONTAINING PROTEIN"/>
    <property type="match status" value="1"/>
</dbReference>
<protein>
    <recommendedName>
        <fullName evidence="2">histidine kinase</fullName>
        <ecNumber evidence="2">2.7.13.3</ecNumber>
    </recommendedName>
</protein>
<proteinExistence type="predicted"/>
<accession>L0A993</accession>
<feature type="domain" description="Histidine kinase" evidence="6">
    <location>
        <begin position="727"/>
        <end position="939"/>
    </location>
</feature>
<dbReference type="SMART" id="SM00091">
    <property type="entry name" value="PAS"/>
    <property type="match status" value="4"/>
</dbReference>
<dbReference type="PROSITE" id="PS50113">
    <property type="entry name" value="PAC"/>
    <property type="match status" value="3"/>
</dbReference>
<feature type="domain" description="PAS" evidence="7">
    <location>
        <begin position="307"/>
        <end position="377"/>
    </location>
</feature>